<dbReference type="GO" id="GO:0005506">
    <property type="term" value="F:iron ion binding"/>
    <property type="evidence" value="ECO:0007669"/>
    <property type="project" value="InterPro"/>
</dbReference>
<dbReference type="GO" id="GO:0051536">
    <property type="term" value="F:iron-sulfur cluster binding"/>
    <property type="evidence" value="ECO:0007669"/>
    <property type="project" value="InterPro"/>
</dbReference>
<dbReference type="Pfam" id="PF01106">
    <property type="entry name" value="NifU"/>
    <property type="match status" value="1"/>
</dbReference>
<dbReference type="GO" id="GO:0005739">
    <property type="term" value="C:mitochondrion"/>
    <property type="evidence" value="ECO:0007669"/>
    <property type="project" value="TreeGrafter"/>
</dbReference>
<dbReference type="InterPro" id="IPR034904">
    <property type="entry name" value="FSCA_dom_sf"/>
</dbReference>
<organism evidence="3">
    <name type="scientific">marine sediment metagenome</name>
    <dbReference type="NCBI Taxonomy" id="412755"/>
    <lineage>
        <taxon>unclassified sequences</taxon>
        <taxon>metagenomes</taxon>
        <taxon>ecological metagenomes</taxon>
    </lineage>
</organism>
<reference evidence="3" key="1">
    <citation type="journal article" date="2014" name="Front. Microbiol.">
        <title>High frequency of phylogenetically diverse reductive dehalogenase-homologous genes in deep subseafloor sedimentary metagenomes.</title>
        <authorList>
            <person name="Kawai M."/>
            <person name="Futagami T."/>
            <person name="Toyoda A."/>
            <person name="Takaki Y."/>
            <person name="Nishi S."/>
            <person name="Hori S."/>
            <person name="Arai W."/>
            <person name="Tsubouchi T."/>
            <person name="Morono Y."/>
            <person name="Uchiyama I."/>
            <person name="Ito T."/>
            <person name="Fujiyama A."/>
            <person name="Inagaki F."/>
            <person name="Takami H."/>
        </authorList>
    </citation>
    <scope>NUCLEOTIDE SEQUENCE</scope>
    <source>
        <strain evidence="3">Expedition CK06-06</strain>
    </source>
</reference>
<protein>
    <recommendedName>
        <fullName evidence="2">NIF system FeS cluster assembly NifU C-terminal domain-containing protein</fullName>
    </recommendedName>
</protein>
<name>X0YBQ4_9ZZZZ</name>
<dbReference type="SUPFAM" id="SSF117916">
    <property type="entry name" value="Fe-S cluster assembly (FSCA) domain-like"/>
    <property type="match status" value="1"/>
</dbReference>
<gene>
    <name evidence="3" type="ORF">S01H1_76183</name>
</gene>
<dbReference type="EMBL" id="BARS01051110">
    <property type="protein sequence ID" value="GAG53269.1"/>
    <property type="molecule type" value="Genomic_DNA"/>
</dbReference>
<dbReference type="PANTHER" id="PTHR11178">
    <property type="entry name" value="IRON-SULFUR CLUSTER SCAFFOLD PROTEIN NFU-RELATED"/>
    <property type="match status" value="1"/>
</dbReference>
<feature type="domain" description="NIF system FeS cluster assembly NifU C-terminal" evidence="2">
    <location>
        <begin position="6"/>
        <end position="70"/>
    </location>
</feature>
<dbReference type="AlphaFoldDB" id="X0YBQ4"/>
<accession>X0YBQ4</accession>
<evidence type="ECO:0000259" key="2">
    <source>
        <dbReference type="Pfam" id="PF01106"/>
    </source>
</evidence>
<comment type="similarity">
    <text evidence="1">Belongs to the NifU family.</text>
</comment>
<sequence length="73" mass="7835">MSEEEIGKVLGEIRPALQADGGDVELVSVEDGVVKVRFLGGCAGCPFKTTTLKSGIERYLKEKLPEVKEVTLA</sequence>
<evidence type="ECO:0000313" key="3">
    <source>
        <dbReference type="EMBL" id="GAG53269.1"/>
    </source>
</evidence>
<dbReference type="InterPro" id="IPR001075">
    <property type="entry name" value="NIF_FeS_clus_asmbl_NifU_C"/>
</dbReference>
<comment type="caution">
    <text evidence="3">The sequence shown here is derived from an EMBL/GenBank/DDBJ whole genome shotgun (WGS) entry which is preliminary data.</text>
</comment>
<dbReference type="PANTHER" id="PTHR11178:SF25">
    <property type="entry name" value="NIFU-LIKE PROTEIN 3, CHLOROPLASTIC"/>
    <property type="match status" value="1"/>
</dbReference>
<dbReference type="Gene3D" id="3.30.300.130">
    <property type="entry name" value="Fe-S cluster assembly (FSCA)"/>
    <property type="match status" value="1"/>
</dbReference>
<proteinExistence type="inferred from homology"/>
<evidence type="ECO:0000256" key="1">
    <source>
        <dbReference type="ARBA" id="ARBA00006420"/>
    </source>
</evidence>
<dbReference type="GO" id="GO:0016226">
    <property type="term" value="P:iron-sulfur cluster assembly"/>
    <property type="evidence" value="ECO:0007669"/>
    <property type="project" value="InterPro"/>
</dbReference>